<dbReference type="Proteomes" id="UP000268014">
    <property type="component" value="Unassembled WGS sequence"/>
</dbReference>
<feature type="compositionally biased region" description="Polar residues" evidence="1">
    <location>
        <begin position="204"/>
        <end position="214"/>
    </location>
</feature>
<organism evidence="4">
    <name type="scientific">Haemonchus placei</name>
    <name type="common">Barber's pole worm</name>
    <dbReference type="NCBI Taxonomy" id="6290"/>
    <lineage>
        <taxon>Eukaryota</taxon>
        <taxon>Metazoa</taxon>
        <taxon>Ecdysozoa</taxon>
        <taxon>Nematoda</taxon>
        <taxon>Chromadorea</taxon>
        <taxon>Rhabditida</taxon>
        <taxon>Rhabditina</taxon>
        <taxon>Rhabditomorpha</taxon>
        <taxon>Strongyloidea</taxon>
        <taxon>Trichostrongylidae</taxon>
        <taxon>Haemonchus</taxon>
    </lineage>
</organism>
<dbReference type="EMBL" id="UZAF01017953">
    <property type="protein sequence ID" value="VDO46539.1"/>
    <property type="molecule type" value="Genomic_DNA"/>
</dbReference>
<evidence type="ECO:0000313" key="3">
    <source>
        <dbReference type="Proteomes" id="UP000268014"/>
    </source>
</evidence>
<feature type="compositionally biased region" description="Polar residues" evidence="1">
    <location>
        <begin position="226"/>
        <end position="241"/>
    </location>
</feature>
<sequence>MPPSMQKSESPSVRERVLAIERGQHSENSIIRARYVPDVRGVNRYKHFHVINTPPVKQNGQDKLANPKGSSDLPQLRTTRSDFSRTRPAAAVRSIIDDLDNGVEKGRRTKKTTLPHLGPSTTLAKMQKEWDICDYIEQQAKSAMASSDSLSSSTTTRSTHSGRKLQDHLTSSHHQPNTPRTFASLGTAAKNENEPNASGEEITTGKSPTTSGAASPSRLDAEPKTDTTSAQSSTANLKESATQTLTSLLEFITVVY</sequence>
<feature type="compositionally biased region" description="Low complexity" evidence="1">
    <location>
        <begin position="146"/>
        <end position="159"/>
    </location>
</feature>
<keyword evidence="3" id="KW-1185">Reference proteome</keyword>
<dbReference type="OrthoDB" id="5853447at2759"/>
<evidence type="ECO:0000256" key="1">
    <source>
        <dbReference type="SAM" id="MobiDB-lite"/>
    </source>
</evidence>
<feature type="region of interest" description="Disordered" evidence="1">
    <location>
        <begin position="53"/>
        <end position="88"/>
    </location>
</feature>
<feature type="compositionally biased region" description="Polar residues" evidence="1">
    <location>
        <begin position="168"/>
        <end position="181"/>
    </location>
</feature>
<evidence type="ECO:0000313" key="2">
    <source>
        <dbReference type="EMBL" id="VDO46539.1"/>
    </source>
</evidence>
<feature type="region of interest" description="Disordered" evidence="1">
    <location>
        <begin position="143"/>
        <end position="241"/>
    </location>
</feature>
<dbReference type="AlphaFoldDB" id="A0A0N4WN78"/>
<evidence type="ECO:0000313" key="4">
    <source>
        <dbReference type="WBParaSite" id="HPLM_0001272501-mRNA-1"/>
    </source>
</evidence>
<protein>
    <submittedName>
        <fullName evidence="4">ELL domain-containing protein</fullName>
    </submittedName>
</protein>
<feature type="compositionally biased region" description="Polar residues" evidence="1">
    <location>
        <begin position="68"/>
        <end position="78"/>
    </location>
</feature>
<accession>A0A0N4WN78</accession>
<proteinExistence type="predicted"/>
<reference evidence="2 3" key="2">
    <citation type="submission" date="2018-11" db="EMBL/GenBank/DDBJ databases">
        <authorList>
            <consortium name="Pathogen Informatics"/>
        </authorList>
    </citation>
    <scope>NUCLEOTIDE SEQUENCE [LARGE SCALE GENOMIC DNA]</scope>
    <source>
        <strain evidence="2 3">MHpl1</strain>
    </source>
</reference>
<dbReference type="WBParaSite" id="HPLM_0001272501-mRNA-1">
    <property type="protein sequence ID" value="HPLM_0001272501-mRNA-1"/>
    <property type="gene ID" value="HPLM_0001272501"/>
</dbReference>
<gene>
    <name evidence="2" type="ORF">HPLM_LOCUS12717</name>
</gene>
<reference evidence="4" key="1">
    <citation type="submission" date="2017-02" db="UniProtKB">
        <authorList>
            <consortium name="WormBaseParasite"/>
        </authorList>
    </citation>
    <scope>IDENTIFICATION</scope>
</reference>
<name>A0A0N4WN78_HAEPC</name>